<dbReference type="Proteomes" id="UP000632195">
    <property type="component" value="Unassembled WGS sequence"/>
</dbReference>
<protein>
    <submittedName>
        <fullName evidence="2">Uncharacterized protein</fullName>
    </submittedName>
</protein>
<reference evidence="2" key="1">
    <citation type="journal article" date="2014" name="Int. J. Syst. Evol. Microbiol.">
        <title>Complete genome sequence of Corynebacterium casei LMG S-19264T (=DSM 44701T), isolated from a smear-ripened cheese.</title>
        <authorList>
            <consortium name="US DOE Joint Genome Institute (JGI-PGF)"/>
            <person name="Walter F."/>
            <person name="Albersmeier A."/>
            <person name="Kalinowski J."/>
            <person name="Ruckert C."/>
        </authorList>
    </citation>
    <scope>NUCLEOTIDE SEQUENCE</scope>
    <source>
        <strain evidence="2">JCM 13583</strain>
    </source>
</reference>
<dbReference type="EMBL" id="BMNY01000001">
    <property type="protein sequence ID" value="GGM66588.1"/>
    <property type="molecule type" value="Genomic_DNA"/>
</dbReference>
<feature type="transmembrane region" description="Helical" evidence="1">
    <location>
        <begin position="79"/>
        <end position="99"/>
    </location>
</feature>
<name>A0AA37BQ89_9ARCH</name>
<feature type="transmembrane region" description="Helical" evidence="1">
    <location>
        <begin position="111"/>
        <end position="135"/>
    </location>
</feature>
<organism evidence="2 3">
    <name type="scientific">Thermogymnomonas acidicola</name>
    <dbReference type="NCBI Taxonomy" id="399579"/>
    <lineage>
        <taxon>Archaea</taxon>
        <taxon>Methanobacteriati</taxon>
        <taxon>Thermoplasmatota</taxon>
        <taxon>Thermoplasmata</taxon>
        <taxon>Thermoplasmatales</taxon>
        <taxon>Thermogymnomonas</taxon>
    </lineage>
</organism>
<evidence type="ECO:0000313" key="2">
    <source>
        <dbReference type="EMBL" id="GGM66588.1"/>
    </source>
</evidence>
<dbReference type="AlphaFoldDB" id="A0AA37BQ89"/>
<keyword evidence="3" id="KW-1185">Reference proteome</keyword>
<evidence type="ECO:0000313" key="3">
    <source>
        <dbReference type="Proteomes" id="UP000632195"/>
    </source>
</evidence>
<sequence>MDKSQLVVYSVSVAYSTALVLLLYPYIAGADPSQLAYIQGVVSYGFRVTPQDTRPIDISYLFYLALIPVYYVWHSYIFMLIFQFIFVTMGIVPLSLLAFSRNMGTREVLALDLLYLTTMTVFTSDLTVFSLSYFFPTLFLISVYLKGLGYPRSSMLFLAASMTTGTIPLIVTAMYSYYTYIYRFYRRLPRDYYLVAVMFALFLLMLTAIYYNFNLHYIFNGAFGHSDINASILYVTGGEFLSVGVALTILASMVLSPRGAAVLLVPIVLSIVSLRSGLSYYLFTSVPILLGLLCSAALSLGGRGREGAVAVLS</sequence>
<feature type="transmembrane region" description="Helical" evidence="1">
    <location>
        <begin position="280"/>
        <end position="300"/>
    </location>
</feature>
<feature type="transmembrane region" description="Helical" evidence="1">
    <location>
        <begin position="192"/>
        <end position="211"/>
    </location>
</feature>
<feature type="transmembrane region" description="Helical" evidence="1">
    <location>
        <begin position="6"/>
        <end position="27"/>
    </location>
</feature>
<proteinExistence type="predicted"/>
<evidence type="ECO:0000256" key="1">
    <source>
        <dbReference type="SAM" id="Phobius"/>
    </source>
</evidence>
<keyword evidence="1" id="KW-0812">Transmembrane</keyword>
<feature type="transmembrane region" description="Helical" evidence="1">
    <location>
        <begin position="258"/>
        <end position="274"/>
    </location>
</feature>
<reference evidence="2" key="2">
    <citation type="submission" date="2022-09" db="EMBL/GenBank/DDBJ databases">
        <authorList>
            <person name="Sun Q."/>
            <person name="Ohkuma M."/>
        </authorList>
    </citation>
    <scope>NUCLEOTIDE SEQUENCE</scope>
    <source>
        <strain evidence="2">JCM 13583</strain>
    </source>
</reference>
<keyword evidence="1" id="KW-1133">Transmembrane helix</keyword>
<keyword evidence="1" id="KW-0472">Membrane</keyword>
<dbReference type="RefSeq" id="WP_188679389.1">
    <property type="nucleotide sequence ID" value="NZ_BMNY01000001.1"/>
</dbReference>
<comment type="caution">
    <text evidence="2">The sequence shown here is derived from an EMBL/GenBank/DDBJ whole genome shotgun (WGS) entry which is preliminary data.</text>
</comment>
<accession>A0AA37BQ89</accession>
<feature type="transmembrane region" description="Helical" evidence="1">
    <location>
        <begin position="155"/>
        <end position="180"/>
    </location>
</feature>
<feature type="transmembrane region" description="Helical" evidence="1">
    <location>
        <begin position="231"/>
        <end position="251"/>
    </location>
</feature>
<gene>
    <name evidence="2" type="ORF">GCM10007108_00970</name>
</gene>